<evidence type="ECO:0000313" key="1">
    <source>
        <dbReference type="EMBL" id="MBE1502880.1"/>
    </source>
</evidence>
<dbReference type="Proteomes" id="UP000620262">
    <property type="component" value="Unassembled WGS sequence"/>
</dbReference>
<dbReference type="InterPro" id="IPR052922">
    <property type="entry name" value="Cytidylate_Kinase-2"/>
</dbReference>
<proteinExistence type="predicted"/>
<dbReference type="CDD" id="cd01983">
    <property type="entry name" value="SIMIBI"/>
    <property type="match status" value="1"/>
</dbReference>
<evidence type="ECO:0000313" key="2">
    <source>
        <dbReference type="Proteomes" id="UP000620262"/>
    </source>
</evidence>
<protein>
    <submittedName>
        <fullName evidence="1">Adenylate kinase family enzyme</fullName>
    </submittedName>
</protein>
<sequence length="195" mass="22787">MERQSDEVINYVDDAFAAGRIRDARRIMVIGCSGGGKSTLAQKLARRFELTYLSIDRDILWLPGWVERSKEEQRERIVERIAGERWIMDGTNTSTFDIRLPRTDIVIWVRMPRLLCVWGVMTRWLKHLGRTRPEMAPGCIEKVDWQFLEFIWTFEEKFTPRVKAAIAAHGPHVPVLQVKSRRQMRALLDLLRVPA</sequence>
<dbReference type="Gene3D" id="3.40.50.300">
    <property type="entry name" value="P-loop containing nucleotide triphosphate hydrolases"/>
    <property type="match status" value="1"/>
</dbReference>
<dbReference type="GO" id="GO:0016301">
    <property type="term" value="F:kinase activity"/>
    <property type="evidence" value="ECO:0007669"/>
    <property type="project" value="UniProtKB-KW"/>
</dbReference>
<keyword evidence="2" id="KW-1185">Reference proteome</keyword>
<reference evidence="1 2" key="1">
    <citation type="submission" date="2020-10" db="EMBL/GenBank/DDBJ databases">
        <title>Sequencing the genomes of 1000 actinobacteria strains.</title>
        <authorList>
            <person name="Klenk H.-P."/>
        </authorList>
    </citation>
    <scope>NUCLEOTIDE SEQUENCE [LARGE SCALE GENOMIC DNA]</scope>
    <source>
        <strain evidence="1 2">DSM 7307</strain>
    </source>
</reference>
<dbReference type="PANTHER" id="PTHR37816:SF3">
    <property type="entry name" value="MODULATES DNA TOPOLOGY"/>
    <property type="match status" value="1"/>
</dbReference>
<keyword evidence="1" id="KW-0808">Transferase</keyword>
<dbReference type="EMBL" id="JADBEC010000001">
    <property type="protein sequence ID" value="MBE1502880.1"/>
    <property type="molecule type" value="Genomic_DNA"/>
</dbReference>
<name>A0ABR9II84_RHIVS</name>
<dbReference type="PANTHER" id="PTHR37816">
    <property type="entry name" value="YALI0E33011P"/>
    <property type="match status" value="1"/>
</dbReference>
<gene>
    <name evidence="1" type="ORF">H4W29_000061</name>
</gene>
<dbReference type="SUPFAM" id="SSF52540">
    <property type="entry name" value="P-loop containing nucleoside triphosphate hydrolases"/>
    <property type="match status" value="1"/>
</dbReference>
<comment type="caution">
    <text evidence="1">The sequence shown here is derived from an EMBL/GenBank/DDBJ whole genome shotgun (WGS) entry which is preliminary data.</text>
</comment>
<dbReference type="InterPro" id="IPR027417">
    <property type="entry name" value="P-loop_NTPase"/>
</dbReference>
<organism evidence="1 2">
    <name type="scientific">Rhizobium viscosum</name>
    <name type="common">Arthrobacter viscosus</name>
    <dbReference type="NCBI Taxonomy" id="1673"/>
    <lineage>
        <taxon>Bacteria</taxon>
        <taxon>Pseudomonadati</taxon>
        <taxon>Pseudomonadota</taxon>
        <taxon>Alphaproteobacteria</taxon>
        <taxon>Hyphomicrobiales</taxon>
        <taxon>Rhizobiaceae</taxon>
        <taxon>Rhizobium/Agrobacterium group</taxon>
        <taxon>Rhizobium</taxon>
    </lineage>
</organism>
<dbReference type="RefSeq" id="WP_192727186.1">
    <property type="nucleotide sequence ID" value="NZ_BAAAVL010000003.1"/>
</dbReference>
<accession>A0ABR9II84</accession>
<keyword evidence="1" id="KW-0418">Kinase</keyword>